<dbReference type="RefSeq" id="WP_229298520.1">
    <property type="nucleotide sequence ID" value="NZ_CP008838.1"/>
</dbReference>
<dbReference type="AlphaFoldDB" id="A0AAX1ILE4"/>
<reference evidence="2 3" key="1">
    <citation type="submission" date="2020-08" db="EMBL/GenBank/DDBJ databases">
        <title>Phenotypic and transcriptomic analysis of seven clinical Stenotrophomonas maltophilia isolates identify a small set of shared and commonly regulated genes involved in biofilm lifestyle.</title>
        <authorList>
            <person name="Alio I."/>
            <person name="Gudzuhn M."/>
            <person name="Streit W."/>
        </authorList>
    </citation>
    <scope>NUCLEOTIDE SEQUENCE [LARGE SCALE GENOMIC DNA]</scope>
    <source>
        <strain evidence="2 3">UHH_SKK55</strain>
    </source>
</reference>
<keyword evidence="1" id="KW-0812">Transmembrane</keyword>
<evidence type="ECO:0000313" key="3">
    <source>
        <dbReference type="Proteomes" id="UP000515598"/>
    </source>
</evidence>
<name>A0AAX1ILE4_STEMA</name>
<dbReference type="EMBL" id="CP060025">
    <property type="protein sequence ID" value="QNG79820.1"/>
    <property type="molecule type" value="Genomic_DNA"/>
</dbReference>
<evidence type="ECO:0000256" key="1">
    <source>
        <dbReference type="SAM" id="Phobius"/>
    </source>
</evidence>
<feature type="transmembrane region" description="Helical" evidence="1">
    <location>
        <begin position="45"/>
        <end position="70"/>
    </location>
</feature>
<dbReference type="GeneID" id="93832424"/>
<protein>
    <recommendedName>
        <fullName evidence="4">Transmembrane protein</fullName>
    </recommendedName>
</protein>
<gene>
    <name evidence="2" type="ORF">GPNADHDJ_04074</name>
</gene>
<organism evidence="2 3">
    <name type="scientific">Stenotrophomonas maltophilia</name>
    <name type="common">Pseudomonas maltophilia</name>
    <name type="synonym">Xanthomonas maltophilia</name>
    <dbReference type="NCBI Taxonomy" id="40324"/>
    <lineage>
        <taxon>Bacteria</taxon>
        <taxon>Pseudomonadati</taxon>
        <taxon>Pseudomonadota</taxon>
        <taxon>Gammaproteobacteria</taxon>
        <taxon>Lysobacterales</taxon>
        <taxon>Lysobacteraceae</taxon>
        <taxon>Stenotrophomonas</taxon>
        <taxon>Stenotrophomonas maltophilia group</taxon>
    </lineage>
</organism>
<proteinExistence type="predicted"/>
<feature type="transmembrane region" description="Helical" evidence="1">
    <location>
        <begin position="131"/>
        <end position="153"/>
    </location>
</feature>
<keyword evidence="1" id="KW-0472">Membrane</keyword>
<sequence length="165" mass="17861">MNRYPSQQVVYAPPGPSALILPGVILAPLGLVGLAAGLEVMKRDFFIGVVCCVPGALVFAFLAFCLALHIRAQRLWDWHVRTGRIPYFRKHGFLKGALLGGGLGVVAVVAAAVLGFKYADHPQFGEIATAAFYLAWLWGVLLIGVLAVVFGWFKRAWDRTALPDA</sequence>
<evidence type="ECO:0000313" key="2">
    <source>
        <dbReference type="EMBL" id="QNG79820.1"/>
    </source>
</evidence>
<accession>A0AAX1ILE4</accession>
<feature type="transmembrane region" description="Helical" evidence="1">
    <location>
        <begin position="20"/>
        <end position="38"/>
    </location>
</feature>
<keyword evidence="1" id="KW-1133">Transmembrane helix</keyword>
<dbReference type="Proteomes" id="UP000515598">
    <property type="component" value="Chromosome"/>
</dbReference>
<evidence type="ECO:0008006" key="4">
    <source>
        <dbReference type="Google" id="ProtNLM"/>
    </source>
</evidence>
<feature type="transmembrane region" description="Helical" evidence="1">
    <location>
        <begin position="97"/>
        <end position="119"/>
    </location>
</feature>